<dbReference type="Pfam" id="PF10431">
    <property type="entry name" value="ClpB_D2-small"/>
    <property type="match status" value="1"/>
</dbReference>
<dbReference type="InterPro" id="IPR003593">
    <property type="entry name" value="AAA+_ATPase"/>
</dbReference>
<name>A0AAN6K506_9PEZI</name>
<accession>A0AAN6K506</accession>
<dbReference type="GO" id="GO:0005759">
    <property type="term" value="C:mitochondrial matrix"/>
    <property type="evidence" value="ECO:0007669"/>
    <property type="project" value="TreeGrafter"/>
</dbReference>
<feature type="compositionally biased region" description="Gly residues" evidence="3">
    <location>
        <begin position="394"/>
        <end position="404"/>
    </location>
</feature>
<dbReference type="SUPFAM" id="SSF52540">
    <property type="entry name" value="P-loop containing nucleoside triphosphate hydrolases"/>
    <property type="match status" value="1"/>
</dbReference>
<sequence length="691" mass="74828">MPPISSAARFTYLGISAICRATTRRPAAIHPPARRLRRSRHLHTTRCLADGGTFKSSEFTTQGFTGIYDASAPTTGPLADSSAIGAPRITPRTLKDHLDQFVVGQDRAKRILATAVYNHYQRIQELQRRDAEEDEAYAQEERRRMSEIRRHPVEGREHELKRGIDVPSLTSDWREHEDEFPGQQATIRMPPPAGSGSVPSGWRGQQQAAEDIWRPPHLRAQAQRDGSGTAPKGQTPNPGAAPLVDNTPLTIEKSNILLLGPSGVGKTLMAKTLARVLEVPFSMSDCTPFTQAGYIGEDAEVCVQRLLAAANYDVAKAERGIICLDEIDKIATAKVSHGKDVSGEGVQQALLKIIEGTTLQVQAKQERSSGSGTGRQGGAYGSGSSSSSPLSGQSSGGGTGGGGGGQKGEVYNVKTDNILFICAGAFNGLHKMILDRISKGSIGFGAIVRAAPGSSSDSGNQHETVLEGEEELFEKYLPYYQAAPEPARQRNGTKPKPRKFNTLDLVEPQDLQKFGLIPELVGRIPLSCALSSLDIEALVKVLTEPRNSLLQQYKQLFALSSIELRITSSALRIIAGTASKMGTGARGLKTVMERLLGDAMFETPGSSVKYVLITEAVAERKSGVLYFYRGEAARFAEVWGREEEAWEDKMRRAEEEEGGSDFERRAENNSVGGAARTFEEYREKASAGGFV</sequence>
<dbReference type="InterPro" id="IPR050052">
    <property type="entry name" value="ATP-dep_Clp_protease_ClpX"/>
</dbReference>
<dbReference type="Proteomes" id="UP001175353">
    <property type="component" value="Unassembled WGS sequence"/>
</dbReference>
<feature type="region of interest" description="Disordered" evidence="3">
    <location>
        <begin position="128"/>
        <end position="243"/>
    </location>
</feature>
<evidence type="ECO:0000313" key="7">
    <source>
        <dbReference type="Proteomes" id="UP001175353"/>
    </source>
</evidence>
<evidence type="ECO:0000259" key="5">
    <source>
        <dbReference type="SMART" id="SM01086"/>
    </source>
</evidence>
<dbReference type="InterPro" id="IPR027417">
    <property type="entry name" value="P-loop_NTPase"/>
</dbReference>
<dbReference type="GO" id="GO:0051603">
    <property type="term" value="P:proteolysis involved in protein catabolic process"/>
    <property type="evidence" value="ECO:0007669"/>
    <property type="project" value="TreeGrafter"/>
</dbReference>
<evidence type="ECO:0000256" key="3">
    <source>
        <dbReference type="SAM" id="MobiDB-lite"/>
    </source>
</evidence>
<dbReference type="FunFam" id="1.10.8.60:FF:000138">
    <property type="entry name" value="ATP-dependent Clp protease ATP-binding subunit ClpX"/>
    <property type="match status" value="1"/>
</dbReference>
<reference evidence="6" key="1">
    <citation type="submission" date="2023-06" db="EMBL/GenBank/DDBJ databases">
        <title>Black Yeasts Isolated from many extreme environments.</title>
        <authorList>
            <person name="Coleine C."/>
            <person name="Stajich J.E."/>
            <person name="Selbmann L."/>
        </authorList>
    </citation>
    <scope>NUCLEOTIDE SEQUENCE</scope>
    <source>
        <strain evidence="6">CCFEE 5200</strain>
    </source>
</reference>
<feature type="compositionally biased region" description="Gly residues" evidence="3">
    <location>
        <begin position="371"/>
        <end position="381"/>
    </location>
</feature>
<protein>
    <submittedName>
        <fullName evidence="6">ATP-binding protein</fullName>
    </submittedName>
</protein>
<keyword evidence="7" id="KW-1185">Reference proteome</keyword>
<feature type="compositionally biased region" description="Basic and acidic residues" evidence="3">
    <location>
        <begin position="139"/>
        <end position="164"/>
    </location>
</feature>
<dbReference type="PANTHER" id="PTHR48102">
    <property type="entry name" value="ATP-DEPENDENT CLP PROTEASE ATP-BINDING SUBUNIT CLPX-LIKE, MITOCHONDRIAL-RELATED"/>
    <property type="match status" value="1"/>
</dbReference>
<gene>
    <name evidence="6" type="primary">MCX1_3</name>
    <name evidence="6" type="ORF">LTR91_019877</name>
</gene>
<keyword evidence="1" id="KW-0547">Nucleotide-binding</keyword>
<dbReference type="Pfam" id="PF07724">
    <property type="entry name" value="AAA_2"/>
    <property type="match status" value="1"/>
</dbReference>
<dbReference type="AlphaFoldDB" id="A0AAN6K506"/>
<dbReference type="GO" id="GO:0005524">
    <property type="term" value="F:ATP binding"/>
    <property type="evidence" value="ECO:0007669"/>
    <property type="project" value="UniProtKB-KW"/>
</dbReference>
<keyword evidence="2 6" id="KW-0067">ATP-binding</keyword>
<feature type="compositionally biased region" description="Low complexity" evidence="3">
    <location>
        <begin position="382"/>
        <end position="393"/>
    </location>
</feature>
<dbReference type="EMBL" id="JAUJLE010000310">
    <property type="protein sequence ID" value="KAK0961515.1"/>
    <property type="molecule type" value="Genomic_DNA"/>
</dbReference>
<evidence type="ECO:0000256" key="1">
    <source>
        <dbReference type="ARBA" id="ARBA00022741"/>
    </source>
</evidence>
<dbReference type="InterPro" id="IPR019489">
    <property type="entry name" value="Clp_ATPase_C"/>
</dbReference>
<feature type="domain" description="Clp ATPase C-terminal" evidence="5">
    <location>
        <begin position="533"/>
        <end position="627"/>
    </location>
</feature>
<evidence type="ECO:0000256" key="2">
    <source>
        <dbReference type="ARBA" id="ARBA00022840"/>
    </source>
</evidence>
<dbReference type="InterPro" id="IPR003959">
    <property type="entry name" value="ATPase_AAA_core"/>
</dbReference>
<evidence type="ECO:0000259" key="4">
    <source>
        <dbReference type="SMART" id="SM00382"/>
    </source>
</evidence>
<dbReference type="SMART" id="SM00382">
    <property type="entry name" value="AAA"/>
    <property type="match status" value="1"/>
</dbReference>
<dbReference type="Gene3D" id="1.10.8.60">
    <property type="match status" value="1"/>
</dbReference>
<dbReference type="Gene3D" id="3.40.50.300">
    <property type="entry name" value="P-loop containing nucleotide triphosphate hydrolases"/>
    <property type="match status" value="1"/>
</dbReference>
<feature type="region of interest" description="Disordered" evidence="3">
    <location>
        <begin position="650"/>
        <end position="691"/>
    </location>
</feature>
<organism evidence="6 7">
    <name type="scientific">Friedmanniomyces endolithicus</name>
    <dbReference type="NCBI Taxonomy" id="329885"/>
    <lineage>
        <taxon>Eukaryota</taxon>
        <taxon>Fungi</taxon>
        <taxon>Dikarya</taxon>
        <taxon>Ascomycota</taxon>
        <taxon>Pezizomycotina</taxon>
        <taxon>Dothideomycetes</taxon>
        <taxon>Dothideomycetidae</taxon>
        <taxon>Mycosphaerellales</taxon>
        <taxon>Teratosphaeriaceae</taxon>
        <taxon>Friedmanniomyces</taxon>
    </lineage>
</organism>
<feature type="domain" description="AAA+ ATPase" evidence="4">
    <location>
        <begin position="252"/>
        <end position="448"/>
    </location>
</feature>
<dbReference type="GO" id="GO:0016887">
    <property type="term" value="F:ATP hydrolysis activity"/>
    <property type="evidence" value="ECO:0007669"/>
    <property type="project" value="InterPro"/>
</dbReference>
<proteinExistence type="predicted"/>
<dbReference type="PANTHER" id="PTHR48102:SF7">
    <property type="entry name" value="ATP-DEPENDENT CLP PROTEASE ATP-BINDING SUBUNIT CLPX-LIKE, MITOCHONDRIAL"/>
    <property type="match status" value="1"/>
</dbReference>
<dbReference type="SMART" id="SM01086">
    <property type="entry name" value="ClpB_D2-small"/>
    <property type="match status" value="1"/>
</dbReference>
<feature type="region of interest" description="Disordered" evidence="3">
    <location>
        <begin position="362"/>
        <end position="404"/>
    </location>
</feature>
<comment type="caution">
    <text evidence="6">The sequence shown here is derived from an EMBL/GenBank/DDBJ whole genome shotgun (WGS) entry which is preliminary data.</text>
</comment>
<evidence type="ECO:0000313" key="6">
    <source>
        <dbReference type="EMBL" id="KAK0961515.1"/>
    </source>
</evidence>